<dbReference type="AlphaFoldDB" id="A0A5C8F0C0"/>
<organism evidence="2 3">
    <name type="scientific">Brachyspira aalborgi</name>
    <dbReference type="NCBI Taxonomy" id="29522"/>
    <lineage>
        <taxon>Bacteria</taxon>
        <taxon>Pseudomonadati</taxon>
        <taxon>Spirochaetota</taxon>
        <taxon>Spirochaetia</taxon>
        <taxon>Brachyspirales</taxon>
        <taxon>Brachyspiraceae</taxon>
        <taxon>Brachyspira</taxon>
    </lineage>
</organism>
<evidence type="ECO:0000313" key="3">
    <source>
        <dbReference type="Proteomes" id="UP000324574"/>
    </source>
</evidence>
<dbReference type="RefSeq" id="WP_147527702.1">
    <property type="nucleotide sequence ID" value="NZ_SAYG01000018.1"/>
</dbReference>
<evidence type="ECO:0000256" key="1">
    <source>
        <dbReference type="SAM" id="MobiDB-lite"/>
    </source>
</evidence>
<feature type="region of interest" description="Disordered" evidence="1">
    <location>
        <begin position="1"/>
        <end position="44"/>
    </location>
</feature>
<accession>A0A5C8F0C0</accession>
<dbReference type="Proteomes" id="UP000324574">
    <property type="component" value="Unassembled WGS sequence"/>
</dbReference>
<name>A0A5C8F0C0_9SPIR</name>
<comment type="caution">
    <text evidence="2">The sequence shown here is derived from an EMBL/GenBank/DDBJ whole genome shotgun (WGS) entry which is preliminary data.</text>
</comment>
<reference evidence="2 3" key="1">
    <citation type="journal article" date="1992" name="Lakartidningen">
        <title>[Penicillin V and not amoxicillin is the first choice preparation in acute otitis].</title>
        <authorList>
            <person name="Kamme C."/>
            <person name="Lundgren K."/>
            <person name="Prellner K."/>
        </authorList>
    </citation>
    <scope>NUCLEOTIDE SEQUENCE [LARGE SCALE GENOMIC DNA]</scope>
    <source>
        <strain evidence="2 3">PC3714II</strain>
    </source>
</reference>
<protein>
    <submittedName>
        <fullName evidence="2">Uncharacterized protein</fullName>
    </submittedName>
</protein>
<feature type="compositionally biased region" description="Basic and acidic residues" evidence="1">
    <location>
        <begin position="29"/>
        <end position="44"/>
    </location>
</feature>
<sequence length="74" mass="8224">MNENSKKGAIGEGKSLEIGGLMQQDTEGAIEHTREKNTNTKDGGIDYVREIDKNEFKGSYKDYNKSLKKEGGNK</sequence>
<proteinExistence type="predicted"/>
<dbReference type="EMBL" id="SAYG01000018">
    <property type="protein sequence ID" value="TXJ42774.1"/>
    <property type="molecule type" value="Genomic_DNA"/>
</dbReference>
<gene>
    <name evidence="2" type="ORF">EPJ70_12585</name>
</gene>
<evidence type="ECO:0000313" key="2">
    <source>
        <dbReference type="EMBL" id="TXJ42774.1"/>
    </source>
</evidence>